<evidence type="ECO:0000256" key="1">
    <source>
        <dbReference type="SAM" id="MobiDB-lite"/>
    </source>
</evidence>
<feature type="region of interest" description="Disordered" evidence="1">
    <location>
        <begin position="87"/>
        <end position="106"/>
    </location>
</feature>
<dbReference type="SUPFAM" id="SSF53474">
    <property type="entry name" value="alpha/beta-Hydrolases"/>
    <property type="match status" value="1"/>
</dbReference>
<gene>
    <name evidence="2" type="ORF">UFOPK2992_00560</name>
</gene>
<sequence length="670" mass="69980">MRHPVQALCIAATLVLGACASSAGSPSDSAVPVSSGATDSSLTTPLVDAAPLPCDPIDPSACLLPWPNDAFTTADPTSATGRRLAIDASAPPSNVGGKPIDVTDQNRSDGFSPGSALLVRVPQLDLAASGVAPSTFIAKSLEGDAPIVLLDATNNELTPYWAELDAHAENDDQRLLMIHPASSLLEGHRYVVALQNLKSSTGPITAPQSFTDALTSSETPDRAAHLQGVVAEATAAGADPATLYMAWDFTVASAQSLSARLLHMRSDAYESVGTTAPVFTIESSIDEGAVRTIRGTYSVPNYLSGTGAPGSSFELGPDGLPLRSESQPDFVAPFLCLVPIAPSAPTPVVVYGHGLLGSREEINGLRGVVEQGSLSLCGSDWIGMSTEDIGNLAGILGDMSNFKQQADRLQQGLLNMQFLGRTINAADGFASNASFQSARNEPLIAPGKTTLLGNSQGGILGGAASAISTEWTNVVLGVPGINYSLLLPRSSDWPEFESVFNVAYTGDIDRVIALQLVQLLWDRGENNGYAQHLTQNTYPGISTKKIVLIEAFGDHQVTNVSTEVLARTINAGVHSPALRASRSPDVNPYFGIDAVTDKDVDRSIVVQWDYGNPAPPTVNLPPTDPEFGEDPHGKGSSEPRVIQLALGFLLTGKISIPCDGPCVSDNVVGG</sequence>
<name>A0A6J6X5X4_9ZZZZ</name>
<feature type="compositionally biased region" description="Pro residues" evidence="1">
    <location>
        <begin position="613"/>
        <end position="624"/>
    </location>
</feature>
<dbReference type="AlphaFoldDB" id="A0A6J6X5X4"/>
<evidence type="ECO:0000313" key="2">
    <source>
        <dbReference type="EMBL" id="CAB4792830.1"/>
    </source>
</evidence>
<accession>A0A6J6X5X4</accession>
<protein>
    <submittedName>
        <fullName evidence="2">Unannotated protein</fullName>
    </submittedName>
</protein>
<proteinExistence type="predicted"/>
<dbReference type="PROSITE" id="PS51257">
    <property type="entry name" value="PROKAR_LIPOPROTEIN"/>
    <property type="match status" value="1"/>
</dbReference>
<organism evidence="2">
    <name type="scientific">freshwater metagenome</name>
    <dbReference type="NCBI Taxonomy" id="449393"/>
    <lineage>
        <taxon>unclassified sequences</taxon>
        <taxon>metagenomes</taxon>
        <taxon>ecological metagenomes</taxon>
    </lineage>
</organism>
<dbReference type="InterPro" id="IPR029058">
    <property type="entry name" value="AB_hydrolase_fold"/>
</dbReference>
<dbReference type="Gene3D" id="3.40.50.1820">
    <property type="entry name" value="alpha/beta hydrolase"/>
    <property type="match status" value="1"/>
</dbReference>
<reference evidence="2" key="1">
    <citation type="submission" date="2020-05" db="EMBL/GenBank/DDBJ databases">
        <authorList>
            <person name="Chiriac C."/>
            <person name="Salcher M."/>
            <person name="Ghai R."/>
            <person name="Kavagutti S V."/>
        </authorList>
    </citation>
    <scope>NUCLEOTIDE SEQUENCE</scope>
</reference>
<dbReference type="EMBL" id="CAFAAI010000075">
    <property type="protein sequence ID" value="CAB4792830.1"/>
    <property type="molecule type" value="Genomic_DNA"/>
</dbReference>
<feature type="region of interest" description="Disordered" evidence="1">
    <location>
        <begin position="613"/>
        <end position="637"/>
    </location>
</feature>